<name>A0ABU4ZH19_9HYPH</name>
<sequence length="193" mass="20898">MIAEDEWLLASDLAKFFADMGVIILGPVATVEQAEQHARMAEAAILDIDLKGRHVFPIADELMRRNVPFVFFSGYDEIAIPEHLRFASSLSKSSSQAAVSDALFPPEPQPGSGTPAVAQPASTADDIVALLPKLRLTARLLLDDAGASDRLVERTLERALEDIDKRSAGSSIADWLNAIMREIAHSRGASLLH</sequence>
<dbReference type="EMBL" id="JAVIJF010000002">
    <property type="protein sequence ID" value="MDX8523659.1"/>
    <property type="molecule type" value="Genomic_DNA"/>
</dbReference>
<protein>
    <submittedName>
        <fullName evidence="2">Response regulator</fullName>
    </submittedName>
</protein>
<dbReference type="SUPFAM" id="SSF52172">
    <property type="entry name" value="CheY-like"/>
    <property type="match status" value="1"/>
</dbReference>
<gene>
    <name evidence="2" type="ORF">RFM68_03990</name>
</gene>
<accession>A0ABU4ZH19</accession>
<keyword evidence="3" id="KW-1185">Reference proteome</keyword>
<evidence type="ECO:0000313" key="3">
    <source>
        <dbReference type="Proteomes" id="UP001276840"/>
    </source>
</evidence>
<evidence type="ECO:0000256" key="1">
    <source>
        <dbReference type="SAM" id="MobiDB-lite"/>
    </source>
</evidence>
<proteinExistence type="predicted"/>
<feature type="region of interest" description="Disordered" evidence="1">
    <location>
        <begin position="99"/>
        <end position="120"/>
    </location>
</feature>
<dbReference type="Proteomes" id="UP001276840">
    <property type="component" value="Unassembled WGS sequence"/>
</dbReference>
<dbReference type="Gene3D" id="1.10.1740.10">
    <property type="match status" value="1"/>
</dbReference>
<evidence type="ECO:0000313" key="2">
    <source>
        <dbReference type="EMBL" id="MDX8523659.1"/>
    </source>
</evidence>
<organism evidence="2 3">
    <name type="scientific">Mesorhizobium montanum</name>
    <dbReference type="NCBI Taxonomy" id="3072323"/>
    <lineage>
        <taxon>Bacteria</taxon>
        <taxon>Pseudomonadati</taxon>
        <taxon>Pseudomonadota</taxon>
        <taxon>Alphaproteobacteria</taxon>
        <taxon>Hyphomicrobiales</taxon>
        <taxon>Phyllobacteriaceae</taxon>
        <taxon>Mesorhizobium</taxon>
    </lineage>
</organism>
<dbReference type="Gene3D" id="3.40.50.2300">
    <property type="match status" value="1"/>
</dbReference>
<comment type="caution">
    <text evidence="2">The sequence shown here is derived from an EMBL/GenBank/DDBJ whole genome shotgun (WGS) entry which is preliminary data.</text>
</comment>
<dbReference type="RefSeq" id="WP_320231360.1">
    <property type="nucleotide sequence ID" value="NZ_JAVIJF010000002.1"/>
</dbReference>
<reference evidence="2 3" key="1">
    <citation type="submission" date="2023-08" db="EMBL/GenBank/DDBJ databases">
        <title>Implementing the SeqCode for naming new Mesorhizobium species isolated from Vachellia karroo root nodules.</title>
        <authorList>
            <person name="Van Lill M."/>
        </authorList>
    </citation>
    <scope>NUCLEOTIDE SEQUENCE [LARGE SCALE GENOMIC DNA]</scope>
    <source>
        <strain evidence="2 3">MSK 1335</strain>
    </source>
</reference>
<dbReference type="InterPro" id="IPR011006">
    <property type="entry name" value="CheY-like_superfamily"/>
</dbReference>